<proteinExistence type="predicted"/>
<dbReference type="InterPro" id="IPR000859">
    <property type="entry name" value="CUB_dom"/>
</dbReference>
<keyword evidence="1" id="KW-1015">Disulfide bond</keyword>
<dbReference type="OrthoDB" id="6022136at2759"/>
<reference evidence="4" key="1">
    <citation type="submission" date="2022-01" db="EMBL/GenBank/DDBJ databases">
        <authorList>
            <person name="King R."/>
        </authorList>
    </citation>
    <scope>NUCLEOTIDE SEQUENCE</scope>
</reference>
<keyword evidence="5" id="KW-1185">Reference proteome</keyword>
<dbReference type="CDD" id="cd00041">
    <property type="entry name" value="CUB"/>
    <property type="match status" value="1"/>
</dbReference>
<dbReference type="InterPro" id="IPR035914">
    <property type="entry name" value="Sperma_CUB_dom_sf"/>
</dbReference>
<evidence type="ECO:0000313" key="5">
    <source>
        <dbReference type="Proteomes" id="UP001153636"/>
    </source>
</evidence>
<evidence type="ECO:0000256" key="1">
    <source>
        <dbReference type="ARBA" id="ARBA00023157"/>
    </source>
</evidence>
<evidence type="ECO:0000313" key="4">
    <source>
        <dbReference type="EMBL" id="CAH1099817.1"/>
    </source>
</evidence>
<evidence type="ECO:0000256" key="2">
    <source>
        <dbReference type="SAM" id="SignalP"/>
    </source>
</evidence>
<dbReference type="AlphaFoldDB" id="A0A9P0G7Q1"/>
<dbReference type="EMBL" id="OV651813">
    <property type="protein sequence ID" value="CAH1099817.1"/>
    <property type="molecule type" value="Genomic_DNA"/>
</dbReference>
<accession>A0A9P0G7Q1</accession>
<organism evidence="4 5">
    <name type="scientific">Psylliodes chrysocephalus</name>
    <dbReference type="NCBI Taxonomy" id="3402493"/>
    <lineage>
        <taxon>Eukaryota</taxon>
        <taxon>Metazoa</taxon>
        <taxon>Ecdysozoa</taxon>
        <taxon>Arthropoda</taxon>
        <taxon>Hexapoda</taxon>
        <taxon>Insecta</taxon>
        <taxon>Pterygota</taxon>
        <taxon>Neoptera</taxon>
        <taxon>Endopterygota</taxon>
        <taxon>Coleoptera</taxon>
        <taxon>Polyphaga</taxon>
        <taxon>Cucujiformia</taxon>
        <taxon>Chrysomeloidea</taxon>
        <taxon>Chrysomelidae</taxon>
        <taxon>Galerucinae</taxon>
        <taxon>Alticini</taxon>
        <taxon>Psylliodes</taxon>
    </lineage>
</organism>
<keyword evidence="2" id="KW-0732">Signal</keyword>
<gene>
    <name evidence="4" type="ORF">PSYICH_LOCUS1017</name>
</gene>
<sequence length="142" mass="16449">MAPDNRYTSGRRLVLSILCLQAICLQVTSECDQTFVSRPGGPMNGTFHSPEFENPRSHSRNCVYTFLAGPGQRVQVSFISFNLRGRPPDQPKRKFFTPEMKIRNQKFYYDELKCKKPGNIVNSALIHFSDRNERFSAERWKN</sequence>
<dbReference type="SUPFAM" id="SSF49854">
    <property type="entry name" value="Spermadhesin, CUB domain"/>
    <property type="match status" value="1"/>
</dbReference>
<feature type="chain" id="PRO_5040455535" description="CUB domain-containing protein" evidence="2">
    <location>
        <begin position="30"/>
        <end position="142"/>
    </location>
</feature>
<evidence type="ECO:0000259" key="3">
    <source>
        <dbReference type="Pfam" id="PF00431"/>
    </source>
</evidence>
<feature type="domain" description="CUB" evidence="3">
    <location>
        <begin position="43"/>
        <end position="84"/>
    </location>
</feature>
<dbReference type="Gene3D" id="2.60.120.290">
    <property type="entry name" value="Spermadhesin, CUB domain"/>
    <property type="match status" value="1"/>
</dbReference>
<dbReference type="Proteomes" id="UP001153636">
    <property type="component" value="Chromosome 1"/>
</dbReference>
<name>A0A9P0G7Q1_9CUCU</name>
<feature type="signal peptide" evidence="2">
    <location>
        <begin position="1"/>
        <end position="29"/>
    </location>
</feature>
<protein>
    <recommendedName>
        <fullName evidence="3">CUB domain-containing protein</fullName>
    </recommendedName>
</protein>
<dbReference type="Pfam" id="PF00431">
    <property type="entry name" value="CUB"/>
    <property type="match status" value="1"/>
</dbReference>